<organism evidence="1 2">
    <name type="scientific">Candidatus Colwellbacteria bacterium RIFCSPLOWO2_02_FULL_44_20b</name>
    <dbReference type="NCBI Taxonomy" id="1797691"/>
    <lineage>
        <taxon>Bacteria</taxon>
        <taxon>Candidatus Colwelliibacteriota</taxon>
    </lineage>
</organism>
<name>A0A1G1Z4A9_9BACT</name>
<proteinExistence type="predicted"/>
<dbReference type="Proteomes" id="UP000178808">
    <property type="component" value="Unassembled WGS sequence"/>
</dbReference>
<accession>A0A1G1Z4A9</accession>
<sequence>MLRLFNKTIFTFFEDRFTTRPMVYLNKKIKKSKKENANAYRFVKLTNFTLPKIRLGDFLSIHMDPQSGTAK</sequence>
<evidence type="ECO:0000313" key="2">
    <source>
        <dbReference type="Proteomes" id="UP000178808"/>
    </source>
</evidence>
<gene>
    <name evidence="1" type="ORF">A3I31_01885</name>
</gene>
<comment type="caution">
    <text evidence="1">The sequence shown here is derived from an EMBL/GenBank/DDBJ whole genome shotgun (WGS) entry which is preliminary data.</text>
</comment>
<evidence type="ECO:0000313" key="1">
    <source>
        <dbReference type="EMBL" id="OGY59364.1"/>
    </source>
</evidence>
<dbReference type="EMBL" id="MHIZ01000036">
    <property type="protein sequence ID" value="OGY59364.1"/>
    <property type="molecule type" value="Genomic_DNA"/>
</dbReference>
<dbReference type="AlphaFoldDB" id="A0A1G1Z4A9"/>
<protein>
    <submittedName>
        <fullName evidence="1">Uncharacterized protein</fullName>
    </submittedName>
</protein>
<reference evidence="1 2" key="1">
    <citation type="journal article" date="2016" name="Nat. Commun.">
        <title>Thousands of microbial genomes shed light on interconnected biogeochemical processes in an aquifer system.</title>
        <authorList>
            <person name="Anantharaman K."/>
            <person name="Brown C.T."/>
            <person name="Hug L.A."/>
            <person name="Sharon I."/>
            <person name="Castelle C.J."/>
            <person name="Probst A.J."/>
            <person name="Thomas B.C."/>
            <person name="Singh A."/>
            <person name="Wilkins M.J."/>
            <person name="Karaoz U."/>
            <person name="Brodie E.L."/>
            <person name="Williams K.H."/>
            <person name="Hubbard S.S."/>
            <person name="Banfield J.F."/>
        </authorList>
    </citation>
    <scope>NUCLEOTIDE SEQUENCE [LARGE SCALE GENOMIC DNA]</scope>
</reference>